<proteinExistence type="predicted"/>
<dbReference type="EMBL" id="JACJIQ010000021">
    <property type="protein sequence ID" value="MBA9079350.1"/>
    <property type="molecule type" value="Genomic_DNA"/>
</dbReference>
<gene>
    <name evidence="1" type="ORF">FHS90_004085</name>
</gene>
<name>A0A839GKZ6_9BACT</name>
<organism evidence="1 2">
    <name type="scientific">Rufibacter quisquiliarum</name>
    <dbReference type="NCBI Taxonomy" id="1549639"/>
    <lineage>
        <taxon>Bacteria</taxon>
        <taxon>Pseudomonadati</taxon>
        <taxon>Bacteroidota</taxon>
        <taxon>Cytophagia</taxon>
        <taxon>Cytophagales</taxon>
        <taxon>Hymenobacteraceae</taxon>
        <taxon>Rufibacter</taxon>
    </lineage>
</organism>
<evidence type="ECO:0000313" key="2">
    <source>
        <dbReference type="Proteomes" id="UP000563094"/>
    </source>
</evidence>
<evidence type="ECO:0000313" key="1">
    <source>
        <dbReference type="EMBL" id="MBA9079350.1"/>
    </source>
</evidence>
<sequence>MASKDAFFTFPFNLQPRQVDNLHYGWLQVKNLKQKSFSSSPTRSFQDDKRSEAVGKNAMTFLA</sequence>
<protein>
    <submittedName>
        <fullName evidence="1">Uncharacterized protein</fullName>
    </submittedName>
</protein>
<accession>A0A839GKZ6</accession>
<reference evidence="1 2" key="1">
    <citation type="submission" date="2020-08" db="EMBL/GenBank/DDBJ databases">
        <title>Genomic Encyclopedia of Type Strains, Phase IV (KMG-IV): sequencing the most valuable type-strain genomes for metagenomic binning, comparative biology and taxonomic classification.</title>
        <authorList>
            <person name="Goeker M."/>
        </authorList>
    </citation>
    <scope>NUCLEOTIDE SEQUENCE [LARGE SCALE GENOMIC DNA]</scope>
    <source>
        <strain evidence="1 2">DSM 29854</strain>
    </source>
</reference>
<dbReference type="AlphaFoldDB" id="A0A839GKZ6"/>
<dbReference type="Proteomes" id="UP000563094">
    <property type="component" value="Unassembled WGS sequence"/>
</dbReference>
<comment type="caution">
    <text evidence="1">The sequence shown here is derived from an EMBL/GenBank/DDBJ whole genome shotgun (WGS) entry which is preliminary data.</text>
</comment>
<keyword evidence="2" id="KW-1185">Reference proteome</keyword>